<dbReference type="Gene3D" id="1.10.8.720">
    <property type="entry name" value="Region D6 of dynein motor"/>
    <property type="match status" value="1"/>
</dbReference>
<feature type="domain" description="Dynein heavy chain hydrolytic ATP-binding dynein motor region" evidence="19">
    <location>
        <begin position="2303"/>
        <end position="2363"/>
    </location>
</feature>
<dbReference type="Pfam" id="PF12777">
    <property type="entry name" value="MT"/>
    <property type="match status" value="1"/>
</dbReference>
<feature type="compositionally biased region" description="Basic and acidic residues" evidence="15">
    <location>
        <begin position="832"/>
        <end position="843"/>
    </location>
</feature>
<dbReference type="GO" id="GO:0005930">
    <property type="term" value="C:axoneme"/>
    <property type="evidence" value="ECO:0007669"/>
    <property type="project" value="UniProtKB-SubCell"/>
</dbReference>
<dbReference type="Gene3D" id="1.20.920.30">
    <property type="match status" value="1"/>
</dbReference>
<dbReference type="InterPro" id="IPR043157">
    <property type="entry name" value="Dynein_AAA1S"/>
</dbReference>
<name>A0A8S9Y690_APOLU</name>
<dbReference type="Gene3D" id="1.20.140.100">
    <property type="entry name" value="Dynein heavy chain, N-terminal domain 2"/>
    <property type="match status" value="1"/>
</dbReference>
<organism evidence="27 28">
    <name type="scientific">Apolygus lucorum</name>
    <name type="common">Small green plant bug</name>
    <name type="synonym">Lygocoris lucorum</name>
    <dbReference type="NCBI Taxonomy" id="248454"/>
    <lineage>
        <taxon>Eukaryota</taxon>
        <taxon>Metazoa</taxon>
        <taxon>Ecdysozoa</taxon>
        <taxon>Arthropoda</taxon>
        <taxon>Hexapoda</taxon>
        <taxon>Insecta</taxon>
        <taxon>Pterygota</taxon>
        <taxon>Neoptera</taxon>
        <taxon>Paraneoptera</taxon>
        <taxon>Hemiptera</taxon>
        <taxon>Heteroptera</taxon>
        <taxon>Panheteroptera</taxon>
        <taxon>Cimicomorpha</taxon>
        <taxon>Miridae</taxon>
        <taxon>Mirini</taxon>
        <taxon>Apolygus</taxon>
    </lineage>
</organism>
<evidence type="ECO:0000259" key="17">
    <source>
        <dbReference type="Pfam" id="PF08385"/>
    </source>
</evidence>
<feature type="compositionally biased region" description="Polar residues" evidence="15">
    <location>
        <begin position="821"/>
        <end position="831"/>
    </location>
</feature>
<feature type="coiled-coil region" evidence="14">
    <location>
        <begin position="3522"/>
        <end position="3573"/>
    </location>
</feature>
<dbReference type="Pfam" id="PF17857">
    <property type="entry name" value="AAA_lid_1"/>
    <property type="match status" value="1"/>
</dbReference>
<feature type="domain" description="Dynein heavy chain coiled coil stalk" evidence="20">
    <location>
        <begin position="3518"/>
        <end position="3851"/>
    </location>
</feature>
<dbReference type="InterPro" id="IPR004273">
    <property type="entry name" value="Dynein_heavy_D6_P-loop"/>
</dbReference>
<keyword evidence="10" id="KW-0969">Cilium</keyword>
<feature type="region of interest" description="Disordered" evidence="15">
    <location>
        <begin position="808"/>
        <end position="911"/>
    </location>
</feature>
<dbReference type="Pfam" id="PF12780">
    <property type="entry name" value="AAA_8"/>
    <property type="match status" value="1"/>
</dbReference>
<dbReference type="InterPro" id="IPR041658">
    <property type="entry name" value="AAA_lid_11"/>
</dbReference>
<accession>A0A8S9Y690</accession>
<evidence type="ECO:0000256" key="5">
    <source>
        <dbReference type="ARBA" id="ARBA00022737"/>
    </source>
</evidence>
<evidence type="ECO:0000313" key="28">
    <source>
        <dbReference type="Proteomes" id="UP000466442"/>
    </source>
</evidence>
<protein>
    <submittedName>
        <fullName evidence="27">Uncharacterized protein</fullName>
    </submittedName>
</protein>
<keyword evidence="4" id="KW-0493">Microtubule</keyword>
<feature type="domain" description="Dynein heavy chain region D6 P-loop" evidence="16">
    <location>
        <begin position="4336"/>
        <end position="4446"/>
    </location>
</feature>
<keyword evidence="8" id="KW-0243">Dynein</keyword>
<feature type="compositionally biased region" description="Polar residues" evidence="15">
    <location>
        <begin position="880"/>
        <end position="896"/>
    </location>
</feature>
<feature type="compositionally biased region" description="Low complexity" evidence="15">
    <location>
        <begin position="587"/>
        <end position="601"/>
    </location>
</feature>
<dbReference type="InterPro" id="IPR042219">
    <property type="entry name" value="AAA_lid_11_sf"/>
</dbReference>
<dbReference type="Pfam" id="PF18199">
    <property type="entry name" value="Dynein_C"/>
    <property type="match status" value="1"/>
</dbReference>
<dbReference type="PANTHER" id="PTHR22878:SF63">
    <property type="entry name" value="DYNEIN AXONEMAL HEAVY CHAIN 10"/>
    <property type="match status" value="1"/>
</dbReference>
<feature type="compositionally biased region" description="Polar residues" evidence="15">
    <location>
        <begin position="742"/>
        <end position="762"/>
    </location>
</feature>
<feature type="domain" description="Dynein heavy chain tail" evidence="17">
    <location>
        <begin position="1191"/>
        <end position="1297"/>
    </location>
</feature>
<dbReference type="InterPro" id="IPR042222">
    <property type="entry name" value="Dynein_2_N"/>
</dbReference>
<feature type="domain" description="Dynein heavy chain hydrolytic ATP-binding dynein motor region" evidence="19">
    <location>
        <begin position="2366"/>
        <end position="2567"/>
    </location>
</feature>
<feature type="region of interest" description="Disordered" evidence="15">
    <location>
        <begin position="721"/>
        <end position="793"/>
    </location>
</feature>
<keyword evidence="5" id="KW-0677">Repeat</keyword>
<dbReference type="Gene3D" id="1.20.58.1120">
    <property type="match status" value="1"/>
</dbReference>
<proteinExistence type="inferred from homology"/>
<dbReference type="InterPro" id="IPR013602">
    <property type="entry name" value="Dynein_heavy_linker"/>
</dbReference>
<feature type="domain" description="Dynein heavy chain tail" evidence="17">
    <location>
        <begin position="98"/>
        <end position="380"/>
    </location>
</feature>
<dbReference type="GO" id="GO:0008569">
    <property type="term" value="F:minus-end-directed microtubule motor activity"/>
    <property type="evidence" value="ECO:0007669"/>
    <property type="project" value="InterPro"/>
</dbReference>
<dbReference type="EMBL" id="WIXP02000001">
    <property type="protein sequence ID" value="KAF6216101.1"/>
    <property type="molecule type" value="Genomic_DNA"/>
</dbReference>
<dbReference type="Pfam" id="PF12781">
    <property type="entry name" value="AAA_9"/>
    <property type="match status" value="1"/>
</dbReference>
<dbReference type="InterPro" id="IPR042228">
    <property type="entry name" value="Dynein_linker_3"/>
</dbReference>
<dbReference type="InterPro" id="IPR024317">
    <property type="entry name" value="Dynein_heavy_chain_D4_dom"/>
</dbReference>
<keyword evidence="7" id="KW-0067">ATP-binding</keyword>
<evidence type="ECO:0000259" key="26">
    <source>
        <dbReference type="Pfam" id="PF18199"/>
    </source>
</evidence>
<sequence>MEPTDVAIQDRPDLIDLVMKLKGAIPHAISKCPDSISTWKHRPLKKLFLNSIRELEDIVSRSVSSNVNSKKFDATPVPELAHLTAEKIRALSSNETYVQHLEKTMQTWSKYIKNTMKKYKGQMPNGKGPLPLYDYWAIRHEQLSLFMEECHQPIIDNMIAVLTTVKSPSATDFKAARRSLCNYYNLCSDNVEYLQSTLNELKVLSKSKRLKEITRVVSDIVDGLRVMWVLSTYWGSEPHFVELLARIRWVICHKVTQILNVPKLFKLGNDVGRTICQDAIELMEVWKNSYSKTRSSIEKTRCEQRWEFERDLLFQETEYISHVARSLLDIINVVKNYDDIFCRQFIDTVRDGSKIDSIVYKVKDLTMPLVTADFNVFDRESAVKSTELLNDLRSIISSDKLDRLLLSQFEAVSAQFSNEIKGVMDIFIDNRDNPPILRHHESYSGSVYWSRSLYSAIRDVLLALQTVPEVLKTRRFSEALDNYSDFVDMISFYEKSLFVQMLHKYLLIIPEAFEKNVIKIIKKKVTRKDDEYEQYWDWMAKKKTVKRLTTIELSSNVDPATKKHAKRPLRIQPRRTIEEDLRGISGGSSPSDSTCSSNMSSELSSADESEVLSLVSGGESMEDLSECSIDMEVDELNIDTSNTSPIGSKLKKKVLKKVKRKDSMEIRGSLVDVNAHPLGEGVYKPFSEIIKDSGSGIKKAQRFMVHQKHTLSGYHDIYKRVSSESSTPATPDSDRTSDTESNEIIESAQNQKQPRTSSNDKLSTGWLPGSKESPDRPKLSKDDNTCQSRRKYSNNHLKSLIHFVRTRNAPLPGKPNKYNIAVSNPSYYNQKRSPEHNDEHLRVESISQTSQSRDGFDGRQSKLTQRSSKVKQMSHHRTNDTSPQPEMSLETQSDSSIDSDHKSCDTESSYSAQQLKRKMLVQSFSKRLSTGYREHTSEETKGIDTSTSESELSEEGSDRVNKVEQDGEIFPPKGMVVGEVQADVPSPEVAVVVARDIYNGVPRNMPGLTPKFVDGFLPPSQLSHPSTYSPVKPGDKTVSSGTSARKRRKSKTWMRRMKPITFWQHAESDTCSSESSYSSMSMVSEKKNMFAAYNAYQEQYKSMRTQNDIQIQEIVEVEDCSDLNKKFERKGAKLVSRAPNNEHIVTSSSPSKCVRATQKVTTKVVRIGNEQAKIYSGCRHDVKRFSWNEFMGTDILIEHGYSIQINYSEIYERAVHEIELFEELGYDIPEDLRHISIMKNTLHSNIEGVVRMVRKYTSVIESLKPTQVAALKCYIGDLEKTMYFGLTQYTWSSLNIPELCSSLFLKYCDYRRDEAMSKVKKYCREITLILYKMECLLFSEMTGCSQYLLLYYIWAQKTLFDGLQSFVIRNLCKYEEFLLGTAKNYFSIEAGFDDKMIYLKPELPLITLELAYQAENIVGTTSALVRWREGTCHFAPQLKSAATGSIHCYSFVEDLIHSREVRATLDHIYETISLVTEAVDQYMEKWARFRHLWIFDAEKSMKKFLSEEPTLAEYDEYFSCYQGIIEELKSSKPAANVYCVRIKVKALSQTILNVCLRWKSLMGEQLLVSSRQYATDMNKKTKVLHKQLTQSIISLETFQSVLQAINDCSSFEVEAELSLMEIHERHHLLRMWKVRITDEDNRMAFDIERTWQNLRQIAAYRTHLLAPTMKLFVTKATEVCDLFSKTSLVFGKKYFNEGTGTYIHDLDKGLEVLQGYELEFTEMEAKRQKMVQAEKLFDLQPMNFDVFCDAHQTLKYEKLIFDIYKRQREEKESWSRILWNNFNPSKLLAGIDSYLYEVDQLSDKCKNMPISLSIRKHMENFKTSIPLMVDLQNKSLRQRHWGELMEKTKYTFSMDPLHMKMKDLFSMKLHEHYSLVAEVIANSEREALIELKLFVVSEQWLDAEIPIVQHYKSNGEDAVQYTLGYVDDTIAKMDNSIENLLVMSQSKFSRPFREPIDDWLLKLSEAFEVLKIWKVVQNGWSDLENLHESNRGSLNLEENAALFKEVNNSYLEITRKSKSRPNVFIQCLQPGKKDDLRVIQENLEKCKQNLRAYLSNIRSLSPRFYFLTDEEVLKVLGSPPGLPDQYIVTKMFVGVESLMTNEESSSVESAHIETSMKGDIEVTGMVSVEGETLKFSNHVSPKSATEAFIGDILVEMRASLKNIIYHGILDLPNARHNRKQWTYHHMGCTVLASSQVWFCGSVERAFIQIAEGNPKAMRRLLVKLNRELADDVEIIRSELENNERKKLTTLLVQDAHSRDVIDKFVVYNVVNSGEFEWTSQLRFYWSTDEVTLDIKQCEGDFEYGFEYMGLVSRQVITPLTERARLTITQALTMKQGTNIFGPTATGKKETVKDLAITMGTMCICGDENVKLQGSANIFIMTNPGYLGRHSLPESINNLFRPVACMCPDTELICTITLISEGFIESKILAKKMTCLYKLAKTQLTNSNHYDFGLKVIKSVLCIAGALKRDNPMIPENILLMRALRDVFTPKLLEDDLRFFQGLLSDVFPIKEHLDEKNTHLENTIGSCMDEMGLIVTPFQILKIIQLQTIMNMWHSAIVVGPTSGGKSKIIEAFVKAREKILSKRTKTFILNPNVCSISELYGQFSSESKQWSDGTLPYIIKESNNYSDVYIIFDGSMSSEWVENLSTVMDDNRTLTLTNGDRIRLGKHCSIIFETGHLADCSPATVSRTGVVYIDPTDFGCNPYWQRWVRTRIEEDERNTFEELYPRFVPQCLDLIHGGHVKIETPLTSLNMVAHLCVMIEAQLPMHEQPYTSDVEERVKRSPTRTEELTCVFIQALYLSIGGVLVEESKILFDEKIKQFSGMQLKCEDRGSTVSCSNLPIGLPTLFDYKYEVDRKQWIPWSVFVQPYIHDKSRKSFDILVPNAELSKMMWTLALVCKHNCEDIEYHKFEYREKIRPKVKRPVLLVGQSGSAKTSIVGQYLEKLDQSTYDRLVVHLTPRSGSLKLQSLIETKLERVASRRFAPQTKKKLLVFIDDLDMTTNNRRGQTETYEFLKFLIERNAMYGRGEEKGMFHVNNIHFIGALGKQPMEIKPIDPRFLSLFVTFRMSTLTHSIIVNIFGEILRGHTENFSLRIKDLLEPLIETTVHLYNMARGKFLPSPIKFHYIYNVRDLSQIFTSLLVTNKELYTDVCHFLRAWRNEFTRVICDRLIDEEDRSIMYKYMKDEIAARFPECLKYVMRDPLLFGDFRNAMIKSEPRRYEDLLDYEAVFHLFTEIAMSYNKNNDRMDLILFEDALEHLTRIHRSLRQTRGHIVLIGAANSGKRSLTKLASYTALCHVTTLTLRRYHSHDFFRNTISTQLEEIGTLNRCTTFLITTEHSMPAELMEILNEIITNRCVSTVLTEVQKDQIADRVQESLGMDKVIDKTTAIARFTETCLNNLHIVLTIAPVLEEFRKNCSLYPGIIRHSYIDWIMPWPEKAFRAIATTLLKDTEILPEGLKNRVIESSVHVHCSTVQYVTDYNVRRKIKCYLSPTHFLSFINTYLRMVTETRNELALKIQMLSGGMEKLSKSNEQLAVLNRRLAERKKLISDKVMEMDQLSEKITIAEETLDEKSEKSKEIILQTSTVRKMMYKQEAEIEDLMNKANPQLYSGRRALSELDQDSISSMCASAVVPEPVQVVCECVALLRGSTKLEWPTVREYMEDPFILTKLREMDCTVISEEVLQKVKTRLRSSRRIGEMEQISVGGYGILKYLEAILNFCNIYKDVKPMQKRAKDLDNQWHKLTNEVETSNENIASLGSEIQKMKSSLAAGTVEQSRMKDETAQMDFELEAANLLFDGLKEDSTRWTRERQKLNYEAANVFGDCILGAAFLNYLSVFDHELRQKMIYTDWKLFLASKLIETTQDYTVESQLSKDQQINRWLAEGLSRDNHAVQNVILMKWSLKYPICIDPDQQMLKWIISHERDNNIRKLSTSDPSFFESMVSAVTTGKPVVVYEFEFLDSILEEIFAKKKEGKSDTQEIVVKSELVQCHPDFRLYVVISSFQCSLDPSVYANANIIDCSIKGEAIEDKCSQIAMNCYQPSLLEERRLLVNHRCNDMNNLETLNESILQQVSTYNENIFDDFGFIQSLVQIKQQANVILTQMMREAKRIDEIDVFRSEYKPLSQRSAVMFQAFNLMRTVSPLYATSLQTFMQVVQKVFSQLNDETPAQKLETLTRSLYDYQNKSLKSKDKYLYAFNLATTLELEKRLLTMKQLKYFLKCIEAPVTSDSPHRWLTHQQWNNLVELTRLFPSPFEPLLEDINDNEDEWKKWVEDPRGNTCLPKKSNLHLDSIFQQLLLVKILKFDCLRENIMHYVENVLGEYFLTPSTVRLEDVILYTTSTTPVVINVGPGTNPLSSLLSLSEERNGPENCHHISMGYGFEEVVISKLIDAMTKGRWLIVENCHLVPSFMFRLYNSFFNYEQKHDNFRLWLTTESDLNFQLQFILISHKTTIEAPSSLKLNLLDTFHSLDSDLLSPGVHPAFPTTVFSLAFFHAVVQERNNFGKYGWHKVYEFTKSDLLVSITIIKQYLNKVIYKENCKIPWSSLKYFIGEVVYGGRIMDKYDRRILNTYINEYFGDFILESTSPFKFNRSGKTCQYPQPPVGEIEEYIDYVNSLPLVTEPTVFGVHSNRQRDKDAELMRDLCRRLDRSSSNDDADSAHLEESQRVQILNVVTKVLAKIPEKFQSQKQKATLGSKPKPTSLCLIREINVFNSLINLMETSLEDVNKAVTGMCIASDSTNELRRSLMNHTPPRLWFKFSPKSNLSIGNWLTHFERRYDQFSKWVSRGEPWILWLSGLAFPEAFMTAVSQVACREEGWQIDSVALSTHVTGYEKRSEIPSKPKTGFYVEGLYLDGASWDGVNGCLAASNEKKNVYPLPIIGLFPTPATRLQTQECINLPMYTTTRRMENEEDKVIAELSMPTKKHESYWILENPPLRQRNHHPTLSTPARSLPAFSPVSQRKPPSECQLTHGFVSPSYLSLFT</sequence>
<feature type="region of interest" description="Disordered" evidence="15">
    <location>
        <begin position="559"/>
        <end position="612"/>
    </location>
</feature>
<dbReference type="Pfam" id="PF18198">
    <property type="entry name" value="AAA_lid_11"/>
    <property type="match status" value="1"/>
</dbReference>
<keyword evidence="13" id="KW-0966">Cell projection</keyword>
<keyword evidence="28" id="KW-1185">Reference proteome</keyword>
<evidence type="ECO:0000256" key="1">
    <source>
        <dbReference type="ARBA" id="ARBA00004430"/>
    </source>
</evidence>
<dbReference type="InterPro" id="IPR041228">
    <property type="entry name" value="Dynein_C"/>
</dbReference>
<reference evidence="27" key="1">
    <citation type="journal article" date="2021" name="Mol. Ecol. Resour.">
        <title>Apolygus lucorum genome provides insights into omnivorousness and mesophyll feeding.</title>
        <authorList>
            <person name="Liu Y."/>
            <person name="Liu H."/>
            <person name="Wang H."/>
            <person name="Huang T."/>
            <person name="Liu B."/>
            <person name="Yang B."/>
            <person name="Yin L."/>
            <person name="Li B."/>
            <person name="Zhang Y."/>
            <person name="Zhang S."/>
            <person name="Jiang F."/>
            <person name="Zhang X."/>
            <person name="Ren Y."/>
            <person name="Wang B."/>
            <person name="Wang S."/>
            <person name="Lu Y."/>
            <person name="Wu K."/>
            <person name="Fan W."/>
            <person name="Wang G."/>
        </authorList>
    </citation>
    <scope>NUCLEOTIDE SEQUENCE</scope>
    <source>
        <strain evidence="27">12Hb</strain>
    </source>
</reference>
<dbReference type="Gene3D" id="1.10.8.1220">
    <property type="match status" value="1"/>
</dbReference>
<dbReference type="Proteomes" id="UP000466442">
    <property type="component" value="Linkage Group LG1"/>
</dbReference>
<dbReference type="Pfam" id="PF08385">
    <property type="entry name" value="DHC_N1"/>
    <property type="match status" value="2"/>
</dbReference>
<dbReference type="InterPro" id="IPR013594">
    <property type="entry name" value="Dynein_heavy_tail"/>
</dbReference>
<dbReference type="InterPro" id="IPR035706">
    <property type="entry name" value="AAA_9"/>
</dbReference>
<feature type="domain" description="Dynein heavy chain C-terminal" evidence="26">
    <location>
        <begin position="4645"/>
        <end position="4926"/>
    </location>
</feature>
<dbReference type="Gene3D" id="3.20.180.20">
    <property type="entry name" value="Dynein heavy chain, N-terminal domain 2"/>
    <property type="match status" value="1"/>
</dbReference>
<dbReference type="GO" id="GO:0051959">
    <property type="term" value="F:dynein light intermediate chain binding"/>
    <property type="evidence" value="ECO:0007669"/>
    <property type="project" value="InterPro"/>
</dbReference>
<feature type="domain" description="Dynein heavy chain AAA 5 extension" evidence="23">
    <location>
        <begin position="2722"/>
        <end position="2862"/>
    </location>
</feature>
<evidence type="ECO:0000259" key="16">
    <source>
        <dbReference type="Pfam" id="PF03028"/>
    </source>
</evidence>
<keyword evidence="11" id="KW-0505">Motor protein</keyword>
<keyword evidence="3" id="KW-0963">Cytoplasm</keyword>
<dbReference type="GO" id="GO:0007018">
    <property type="term" value="P:microtubule-based movement"/>
    <property type="evidence" value="ECO:0007669"/>
    <property type="project" value="InterPro"/>
</dbReference>
<evidence type="ECO:0000256" key="11">
    <source>
        <dbReference type="ARBA" id="ARBA00023175"/>
    </source>
</evidence>
<dbReference type="InterPro" id="IPR041466">
    <property type="entry name" value="Dynein_AAA5_ext"/>
</dbReference>
<evidence type="ECO:0000256" key="4">
    <source>
        <dbReference type="ARBA" id="ARBA00022701"/>
    </source>
</evidence>
<evidence type="ECO:0000259" key="22">
    <source>
        <dbReference type="Pfam" id="PF12781"/>
    </source>
</evidence>
<comment type="subcellular location">
    <subcellularLocation>
        <location evidence="1">Cytoplasm</location>
        <location evidence="1">Cytoskeleton</location>
        <location evidence="1">Cilium axoneme</location>
    </subcellularLocation>
</comment>
<feature type="region of interest" description="Disordered" evidence="15">
    <location>
        <begin position="1023"/>
        <end position="1050"/>
    </location>
</feature>
<dbReference type="OrthoDB" id="64868at2759"/>
<dbReference type="Gene3D" id="3.40.50.300">
    <property type="entry name" value="P-loop containing nucleotide triphosphate hydrolases"/>
    <property type="match status" value="6"/>
</dbReference>
<dbReference type="Gene3D" id="1.20.920.20">
    <property type="match status" value="1"/>
</dbReference>
<dbReference type="InterPro" id="IPR026983">
    <property type="entry name" value="DHC"/>
</dbReference>
<keyword evidence="6" id="KW-0547">Nucleotide-binding</keyword>
<evidence type="ECO:0000313" key="27">
    <source>
        <dbReference type="EMBL" id="KAF6216101.1"/>
    </source>
</evidence>
<evidence type="ECO:0000256" key="9">
    <source>
        <dbReference type="ARBA" id="ARBA00023054"/>
    </source>
</evidence>
<gene>
    <name evidence="27" type="ORF">GE061_000439</name>
</gene>
<keyword evidence="12" id="KW-0206">Cytoskeleton</keyword>
<evidence type="ECO:0000256" key="10">
    <source>
        <dbReference type="ARBA" id="ARBA00023069"/>
    </source>
</evidence>
<evidence type="ECO:0000256" key="2">
    <source>
        <dbReference type="ARBA" id="ARBA00008887"/>
    </source>
</evidence>
<evidence type="ECO:0000256" key="13">
    <source>
        <dbReference type="ARBA" id="ARBA00023273"/>
    </source>
</evidence>
<evidence type="ECO:0000256" key="6">
    <source>
        <dbReference type="ARBA" id="ARBA00022741"/>
    </source>
</evidence>
<dbReference type="PANTHER" id="PTHR22878">
    <property type="entry name" value="DYNEIN HEAVY CHAIN 6, AXONEMAL-LIKE-RELATED"/>
    <property type="match status" value="1"/>
</dbReference>
<dbReference type="Gene3D" id="3.10.490.20">
    <property type="match status" value="1"/>
</dbReference>
<evidence type="ECO:0000259" key="25">
    <source>
        <dbReference type="Pfam" id="PF18198"/>
    </source>
</evidence>
<dbReference type="InterPro" id="IPR041589">
    <property type="entry name" value="DNAH3_AAA_lid_1"/>
</dbReference>
<dbReference type="GO" id="GO:0005524">
    <property type="term" value="F:ATP binding"/>
    <property type="evidence" value="ECO:0007669"/>
    <property type="project" value="UniProtKB-KW"/>
</dbReference>
<evidence type="ECO:0000259" key="20">
    <source>
        <dbReference type="Pfam" id="PF12777"/>
    </source>
</evidence>
<dbReference type="GO" id="GO:0005874">
    <property type="term" value="C:microtubule"/>
    <property type="evidence" value="ECO:0007669"/>
    <property type="project" value="UniProtKB-KW"/>
</dbReference>
<dbReference type="Gene3D" id="1.10.472.130">
    <property type="match status" value="1"/>
</dbReference>
<comment type="similarity">
    <text evidence="2">Belongs to the dynein heavy chain family.</text>
</comment>
<evidence type="ECO:0000256" key="7">
    <source>
        <dbReference type="ARBA" id="ARBA00022840"/>
    </source>
</evidence>
<keyword evidence="9 14" id="KW-0175">Coiled coil</keyword>
<evidence type="ECO:0000256" key="8">
    <source>
        <dbReference type="ARBA" id="ARBA00023017"/>
    </source>
</evidence>
<dbReference type="GO" id="GO:0045505">
    <property type="term" value="F:dynein intermediate chain binding"/>
    <property type="evidence" value="ECO:0007669"/>
    <property type="project" value="InterPro"/>
</dbReference>
<dbReference type="SUPFAM" id="SSF52540">
    <property type="entry name" value="P-loop containing nucleoside triphosphate hydrolases"/>
    <property type="match status" value="3"/>
</dbReference>
<evidence type="ECO:0000259" key="18">
    <source>
        <dbReference type="Pfam" id="PF08393"/>
    </source>
</evidence>
<feature type="region of interest" description="Disordered" evidence="15">
    <location>
        <begin position="4933"/>
        <end position="4961"/>
    </location>
</feature>
<evidence type="ECO:0000259" key="24">
    <source>
        <dbReference type="Pfam" id="PF17857"/>
    </source>
</evidence>
<feature type="domain" description="Dynein heavy chain AAA lid" evidence="25">
    <location>
        <begin position="4480"/>
        <end position="4625"/>
    </location>
</feature>
<evidence type="ECO:0000256" key="3">
    <source>
        <dbReference type="ARBA" id="ARBA00022490"/>
    </source>
</evidence>
<feature type="region of interest" description="Disordered" evidence="15">
    <location>
        <begin position="928"/>
        <end position="962"/>
    </location>
</feature>
<dbReference type="Pfam" id="PF03028">
    <property type="entry name" value="Dynein_heavy"/>
    <property type="match status" value="1"/>
</dbReference>
<evidence type="ECO:0000256" key="12">
    <source>
        <dbReference type="ARBA" id="ARBA00023212"/>
    </source>
</evidence>
<feature type="compositionally biased region" description="Basic residues" evidence="15">
    <location>
        <begin position="562"/>
        <end position="573"/>
    </location>
</feature>
<dbReference type="Pfam" id="PF12774">
    <property type="entry name" value="AAA_6"/>
    <property type="match status" value="2"/>
</dbReference>
<dbReference type="GO" id="GO:0030286">
    <property type="term" value="C:dynein complex"/>
    <property type="evidence" value="ECO:0007669"/>
    <property type="project" value="UniProtKB-KW"/>
</dbReference>
<evidence type="ECO:0000256" key="15">
    <source>
        <dbReference type="SAM" id="MobiDB-lite"/>
    </source>
</evidence>
<dbReference type="Pfam" id="PF17852">
    <property type="entry name" value="Dynein_AAA_lid"/>
    <property type="match status" value="1"/>
</dbReference>
<feature type="domain" description="Dynein heavy chain 3 AAA+ lid" evidence="24">
    <location>
        <begin position="3101"/>
        <end position="3183"/>
    </location>
</feature>
<feature type="domain" description="Dynein heavy chain linker" evidence="18">
    <location>
        <begin position="1753"/>
        <end position="2165"/>
    </location>
</feature>
<dbReference type="Pfam" id="PF08393">
    <property type="entry name" value="DHC_N2"/>
    <property type="match status" value="1"/>
</dbReference>
<dbReference type="InterPro" id="IPR027417">
    <property type="entry name" value="P-loop_NTPase"/>
</dbReference>
<evidence type="ECO:0000259" key="19">
    <source>
        <dbReference type="Pfam" id="PF12774"/>
    </source>
</evidence>
<dbReference type="Gene3D" id="1.10.287.2620">
    <property type="match status" value="1"/>
</dbReference>
<evidence type="ECO:0000256" key="14">
    <source>
        <dbReference type="SAM" id="Coils"/>
    </source>
</evidence>
<dbReference type="GO" id="GO:0031514">
    <property type="term" value="C:motile cilium"/>
    <property type="evidence" value="ECO:0007669"/>
    <property type="project" value="UniProtKB-ARBA"/>
</dbReference>
<dbReference type="FunFam" id="1.10.8.710:FF:000001">
    <property type="entry name" value="Dynein axonemal heavy chain 2"/>
    <property type="match status" value="1"/>
</dbReference>
<feature type="domain" description="Dynein heavy chain AAA module D4" evidence="21">
    <location>
        <begin position="3245"/>
        <end position="3503"/>
    </location>
</feature>
<dbReference type="InterPro" id="IPR024743">
    <property type="entry name" value="Dynein_HC_stalk"/>
</dbReference>
<dbReference type="Gene3D" id="1.10.8.710">
    <property type="match status" value="1"/>
</dbReference>
<evidence type="ECO:0000259" key="21">
    <source>
        <dbReference type="Pfam" id="PF12780"/>
    </source>
</evidence>
<comment type="caution">
    <text evidence="27">The sequence shown here is derived from an EMBL/GenBank/DDBJ whole genome shotgun (WGS) entry which is preliminary data.</text>
</comment>
<feature type="compositionally biased region" description="Basic and acidic residues" evidence="15">
    <location>
        <begin position="932"/>
        <end position="942"/>
    </location>
</feature>
<feature type="domain" description="Dynein heavy chain ATP-binding dynein motor region" evidence="22">
    <location>
        <begin position="3877"/>
        <end position="4096"/>
    </location>
</feature>
<evidence type="ECO:0000259" key="23">
    <source>
        <dbReference type="Pfam" id="PF17852"/>
    </source>
</evidence>
<dbReference type="Pfam" id="PF12775">
    <property type="entry name" value="AAA_7"/>
    <property type="match status" value="1"/>
</dbReference>
<dbReference type="InterPro" id="IPR043160">
    <property type="entry name" value="Dynein_C_barrel"/>
</dbReference>
<dbReference type="InterPro" id="IPR035699">
    <property type="entry name" value="AAA_6"/>
</dbReference>
<feature type="compositionally biased region" description="Basic and acidic residues" evidence="15">
    <location>
        <begin position="772"/>
        <end position="784"/>
    </location>
</feature>
<dbReference type="Gene3D" id="1.20.1270.280">
    <property type="match status" value="1"/>
</dbReference>